<comment type="subcellular location">
    <subcellularLocation>
        <location evidence="1">Cytoplasm</location>
    </subcellularLocation>
</comment>
<dbReference type="Gene3D" id="3.40.1280.10">
    <property type="match status" value="1"/>
</dbReference>
<comment type="caution">
    <text evidence="12">The sequence shown here is derived from an EMBL/GenBank/DDBJ whole genome shotgun (WGS) entry which is preliminary data.</text>
</comment>
<dbReference type="Proteomes" id="UP001516023">
    <property type="component" value="Unassembled WGS sequence"/>
</dbReference>
<sequence>MKSNATMIALLSVLSTIRHPNRPHHNMASSFLLKAAQQSHRGCHHFHCSAKVASCGYPRKSTPLYLNRILFDSSEMEVRDHDTAERQQQQHWLATVTFPKHDYRTVHIAKILRLKNGECVRAGSVRNPESGHNDELEGLLTDEAIVQWLPEGNIKKCEPTKNGDPPGSLKLCIPHPPKTLLWNQRNNTNHSHDDNGQQADVPPVSLLLALPRPLQLSRILPMVSQLGIDHLILTSAKKVPKDYFGSHLFRKPQELRSLLIEGLTQSGTDLRLPRVTISKRPLREFMDEELDDLFPPREVVRVIAHPERRKLDGETEDEGTGKVRRVTDLDFPMDKQGKRRKMLVAVGPEGGWEEPNELDMFMERGFQKVTLGTRALRSDVAVVSLLALAHEVCSKHRYHD</sequence>
<dbReference type="Pfam" id="PF04452">
    <property type="entry name" value="Methyltrans_RNA"/>
    <property type="match status" value="1"/>
</dbReference>
<evidence type="ECO:0000313" key="12">
    <source>
        <dbReference type="EMBL" id="KAL3785011.1"/>
    </source>
</evidence>
<dbReference type="EMBL" id="JABMIG020000224">
    <property type="protein sequence ID" value="KAL3785011.1"/>
    <property type="molecule type" value="Genomic_DNA"/>
</dbReference>
<accession>A0ABD3PCW2</accession>
<dbReference type="SUPFAM" id="SSF75217">
    <property type="entry name" value="alpha/beta knot"/>
    <property type="match status" value="1"/>
</dbReference>
<organism evidence="12 13">
    <name type="scientific">Cyclotella cryptica</name>
    <dbReference type="NCBI Taxonomy" id="29204"/>
    <lineage>
        <taxon>Eukaryota</taxon>
        <taxon>Sar</taxon>
        <taxon>Stramenopiles</taxon>
        <taxon>Ochrophyta</taxon>
        <taxon>Bacillariophyta</taxon>
        <taxon>Coscinodiscophyceae</taxon>
        <taxon>Thalassiosirophycidae</taxon>
        <taxon>Stephanodiscales</taxon>
        <taxon>Stephanodiscaceae</taxon>
        <taxon>Cyclotella</taxon>
    </lineage>
</organism>
<evidence type="ECO:0000256" key="7">
    <source>
        <dbReference type="ARBA" id="ARBA00022679"/>
    </source>
</evidence>
<dbReference type="AlphaFoldDB" id="A0ABD3PCW2"/>
<keyword evidence="8" id="KW-0949">S-adenosyl-L-methionine</keyword>
<dbReference type="InterPro" id="IPR029026">
    <property type="entry name" value="tRNA_m1G_MTases_N"/>
</dbReference>
<evidence type="ECO:0000256" key="9">
    <source>
        <dbReference type="ARBA" id="ARBA00025699"/>
    </source>
</evidence>
<keyword evidence="4" id="KW-0963">Cytoplasm</keyword>
<comment type="catalytic activity">
    <reaction evidence="10">
        <text>uridine(1498) in 16S rRNA + S-adenosyl-L-methionine = N(3)-methyluridine(1498) in 16S rRNA + S-adenosyl-L-homocysteine + H(+)</text>
        <dbReference type="Rhea" id="RHEA:42920"/>
        <dbReference type="Rhea" id="RHEA-COMP:10283"/>
        <dbReference type="Rhea" id="RHEA-COMP:10284"/>
        <dbReference type="ChEBI" id="CHEBI:15378"/>
        <dbReference type="ChEBI" id="CHEBI:57856"/>
        <dbReference type="ChEBI" id="CHEBI:59789"/>
        <dbReference type="ChEBI" id="CHEBI:65315"/>
        <dbReference type="ChEBI" id="CHEBI:74502"/>
        <dbReference type="EC" id="2.1.1.193"/>
    </reaction>
</comment>
<gene>
    <name evidence="12" type="ORF">HJC23_007932</name>
</gene>
<dbReference type="PANTHER" id="PTHR30027:SF3">
    <property type="entry name" value="16S RRNA (URACIL(1498)-N(3))-METHYLTRANSFERASE"/>
    <property type="match status" value="1"/>
</dbReference>
<proteinExistence type="inferred from homology"/>
<dbReference type="GO" id="GO:0006364">
    <property type="term" value="P:rRNA processing"/>
    <property type="evidence" value="ECO:0007669"/>
    <property type="project" value="UniProtKB-KW"/>
</dbReference>
<keyword evidence="6" id="KW-0489">Methyltransferase</keyword>
<comment type="similarity">
    <text evidence="2">Belongs to the RNA methyltransferase RsmE family.</text>
</comment>
<dbReference type="GO" id="GO:0032259">
    <property type="term" value="P:methylation"/>
    <property type="evidence" value="ECO:0007669"/>
    <property type="project" value="UniProtKB-KW"/>
</dbReference>
<evidence type="ECO:0000256" key="4">
    <source>
        <dbReference type="ARBA" id="ARBA00022490"/>
    </source>
</evidence>
<evidence type="ECO:0000256" key="2">
    <source>
        <dbReference type="ARBA" id="ARBA00005528"/>
    </source>
</evidence>
<evidence type="ECO:0000256" key="8">
    <source>
        <dbReference type="ARBA" id="ARBA00022691"/>
    </source>
</evidence>
<keyword evidence="7" id="KW-0808">Transferase</keyword>
<evidence type="ECO:0000256" key="1">
    <source>
        <dbReference type="ARBA" id="ARBA00004496"/>
    </source>
</evidence>
<protein>
    <recommendedName>
        <fullName evidence="3">16S rRNA (uracil(1498)-N(3))-methyltransferase</fullName>
        <ecNumber evidence="3">2.1.1.193</ecNumber>
    </recommendedName>
</protein>
<evidence type="ECO:0000259" key="11">
    <source>
        <dbReference type="Pfam" id="PF04452"/>
    </source>
</evidence>
<dbReference type="PANTHER" id="PTHR30027">
    <property type="entry name" value="RIBOSOMAL RNA SMALL SUBUNIT METHYLTRANSFERASE E"/>
    <property type="match status" value="1"/>
</dbReference>
<name>A0ABD3PCW2_9STRA</name>
<evidence type="ECO:0000256" key="6">
    <source>
        <dbReference type="ARBA" id="ARBA00022603"/>
    </source>
</evidence>
<feature type="domain" description="Ribosomal RNA small subunit methyltransferase E methyltransferase" evidence="11">
    <location>
        <begin position="203"/>
        <end position="388"/>
    </location>
</feature>
<dbReference type="EC" id="2.1.1.193" evidence="3"/>
<evidence type="ECO:0000256" key="10">
    <source>
        <dbReference type="ARBA" id="ARBA00047944"/>
    </source>
</evidence>
<evidence type="ECO:0000313" key="13">
    <source>
        <dbReference type="Proteomes" id="UP001516023"/>
    </source>
</evidence>
<dbReference type="InterPro" id="IPR006700">
    <property type="entry name" value="RsmE"/>
</dbReference>
<comment type="function">
    <text evidence="9">Specifically methylates the N3 position of the uracil ring of uridine 1498 (m3U1498) in 16S rRNA. Acts on the fully assembled 30S ribosomal subunit.</text>
</comment>
<dbReference type="InterPro" id="IPR046886">
    <property type="entry name" value="RsmE_MTase_dom"/>
</dbReference>
<dbReference type="InterPro" id="IPR029028">
    <property type="entry name" value="Alpha/beta_knot_MTases"/>
</dbReference>
<keyword evidence="13" id="KW-1185">Reference proteome</keyword>
<reference evidence="12 13" key="1">
    <citation type="journal article" date="2020" name="G3 (Bethesda)">
        <title>Improved Reference Genome for Cyclotella cryptica CCMP332, a Model for Cell Wall Morphogenesis, Salinity Adaptation, and Lipid Production in Diatoms (Bacillariophyta).</title>
        <authorList>
            <person name="Roberts W.R."/>
            <person name="Downey K.M."/>
            <person name="Ruck E.C."/>
            <person name="Traller J.C."/>
            <person name="Alverson A.J."/>
        </authorList>
    </citation>
    <scope>NUCLEOTIDE SEQUENCE [LARGE SCALE GENOMIC DNA]</scope>
    <source>
        <strain evidence="12 13">CCMP332</strain>
    </source>
</reference>
<evidence type="ECO:0000256" key="3">
    <source>
        <dbReference type="ARBA" id="ARBA00012328"/>
    </source>
</evidence>
<dbReference type="NCBIfam" id="TIGR00046">
    <property type="entry name" value="RsmE family RNA methyltransferase"/>
    <property type="match status" value="1"/>
</dbReference>
<keyword evidence="5" id="KW-0698">rRNA processing</keyword>
<evidence type="ECO:0000256" key="5">
    <source>
        <dbReference type="ARBA" id="ARBA00022552"/>
    </source>
</evidence>
<dbReference type="CDD" id="cd18084">
    <property type="entry name" value="RsmE-like"/>
    <property type="match status" value="1"/>
</dbReference>
<dbReference type="GO" id="GO:0008168">
    <property type="term" value="F:methyltransferase activity"/>
    <property type="evidence" value="ECO:0007669"/>
    <property type="project" value="UniProtKB-KW"/>
</dbReference>
<dbReference type="GO" id="GO:0005737">
    <property type="term" value="C:cytoplasm"/>
    <property type="evidence" value="ECO:0007669"/>
    <property type="project" value="UniProtKB-SubCell"/>
</dbReference>